<organism evidence="2 3">
    <name type="scientific">Hyalangium minutum</name>
    <dbReference type="NCBI Taxonomy" id="394096"/>
    <lineage>
        <taxon>Bacteria</taxon>
        <taxon>Pseudomonadati</taxon>
        <taxon>Myxococcota</taxon>
        <taxon>Myxococcia</taxon>
        <taxon>Myxococcales</taxon>
        <taxon>Cystobacterineae</taxon>
        <taxon>Archangiaceae</taxon>
        <taxon>Hyalangium</taxon>
    </lineage>
</organism>
<feature type="region of interest" description="Disordered" evidence="1">
    <location>
        <begin position="15"/>
        <end position="41"/>
    </location>
</feature>
<proteinExistence type="predicted"/>
<evidence type="ECO:0000313" key="3">
    <source>
        <dbReference type="Proteomes" id="UP000028725"/>
    </source>
</evidence>
<dbReference type="EMBL" id="JMCB01000031">
    <property type="protein sequence ID" value="KFE60144.1"/>
    <property type="molecule type" value="Genomic_DNA"/>
</dbReference>
<comment type="caution">
    <text evidence="2">The sequence shown here is derived from an EMBL/GenBank/DDBJ whole genome shotgun (WGS) entry which is preliminary data.</text>
</comment>
<dbReference type="STRING" id="394096.DB31_6015"/>
<keyword evidence="3" id="KW-1185">Reference proteome</keyword>
<feature type="compositionally biased region" description="Low complexity" evidence="1">
    <location>
        <begin position="17"/>
        <end position="39"/>
    </location>
</feature>
<protein>
    <recommendedName>
        <fullName evidence="4">DUF5666 domain-containing protein</fullName>
    </recommendedName>
</protein>
<gene>
    <name evidence="2" type="ORF">DB31_6015</name>
</gene>
<evidence type="ECO:0008006" key="4">
    <source>
        <dbReference type="Google" id="ProtNLM"/>
    </source>
</evidence>
<evidence type="ECO:0000256" key="1">
    <source>
        <dbReference type="SAM" id="MobiDB-lite"/>
    </source>
</evidence>
<reference evidence="2 3" key="1">
    <citation type="submission" date="2014-04" db="EMBL/GenBank/DDBJ databases">
        <title>Genome assembly of Hyalangium minutum DSM 14724.</title>
        <authorList>
            <person name="Sharma G."/>
            <person name="Subramanian S."/>
        </authorList>
    </citation>
    <scope>NUCLEOTIDE SEQUENCE [LARGE SCALE GENOMIC DNA]</scope>
    <source>
        <strain evidence="2 3">DSM 14724</strain>
    </source>
</reference>
<sequence length="119" mass="13116">MTALMLGGAAFAADKTQQGQMHGQTQQGQMQQGQMQQGQKELTGRVVGVKSDDLLVESEQGAIIPLRVSHQTMVDGKELKKDQRIESHLKKEFQPGAEVRASFGIEKMENKAVSIEHKK</sequence>
<evidence type="ECO:0000313" key="2">
    <source>
        <dbReference type="EMBL" id="KFE60144.1"/>
    </source>
</evidence>
<accession>A0A085VXI1</accession>
<dbReference type="AlphaFoldDB" id="A0A085VXI1"/>
<dbReference type="Proteomes" id="UP000028725">
    <property type="component" value="Unassembled WGS sequence"/>
</dbReference>
<name>A0A085VXI1_9BACT</name>